<evidence type="ECO:0000256" key="9">
    <source>
        <dbReference type="RuleBase" id="RU363032"/>
    </source>
</evidence>
<comment type="subcellular location">
    <subcellularLocation>
        <location evidence="10">Cell inner membrane</location>
        <topology evidence="10">Multi-pass membrane protein</topology>
    </subcellularLocation>
    <subcellularLocation>
        <location evidence="1 9">Cell membrane</location>
        <topology evidence="1 9">Multi-pass membrane protein</topology>
    </subcellularLocation>
</comment>
<keyword evidence="3 9" id="KW-0813">Transport</keyword>
<comment type="caution">
    <text evidence="10">Lacks conserved residue(s) required for the propagation of feature annotation.</text>
</comment>
<feature type="transmembrane region" description="Helical" evidence="9">
    <location>
        <begin position="172"/>
        <end position="193"/>
    </location>
</feature>
<dbReference type="PROSITE" id="PS50928">
    <property type="entry name" value="ABC_TM1"/>
    <property type="match status" value="1"/>
</dbReference>
<evidence type="ECO:0000256" key="3">
    <source>
        <dbReference type="ARBA" id="ARBA00022448"/>
    </source>
</evidence>
<dbReference type="Gene3D" id="1.10.3720.10">
    <property type="entry name" value="MetI-like"/>
    <property type="match status" value="1"/>
</dbReference>
<evidence type="ECO:0000313" key="13">
    <source>
        <dbReference type="Proteomes" id="UP000031671"/>
    </source>
</evidence>
<name>A0A0B8NK78_9VIBR</name>
<dbReference type="PANTHER" id="PTHR47314">
    <property type="entry name" value="MALTOSE/MALTODEXTRIN TRANSPORT SYSTEM PERMEASE PROTEIN MALF"/>
    <property type="match status" value="1"/>
</dbReference>
<dbReference type="GO" id="GO:1990060">
    <property type="term" value="C:maltose transport complex"/>
    <property type="evidence" value="ECO:0007669"/>
    <property type="project" value="TreeGrafter"/>
</dbReference>
<keyword evidence="4" id="KW-1003">Cell membrane</keyword>
<reference evidence="12 13" key="1">
    <citation type="submission" date="2015-01" db="EMBL/GenBank/DDBJ databases">
        <title>Vibrio sp. C1 JCM 19231 whole genome shotgun sequence.</title>
        <authorList>
            <person name="Sawabe T."/>
            <person name="Meirelles P."/>
            <person name="Feng G."/>
            <person name="Sayaka M."/>
            <person name="Hattori M."/>
            <person name="Ohkuma M."/>
        </authorList>
    </citation>
    <scope>NUCLEOTIDE SEQUENCE [LARGE SCALE GENOMIC DNA]</scope>
    <source>
        <strain evidence="13">JCM 19231</strain>
    </source>
</reference>
<keyword evidence="8 9" id="KW-0472">Membrane</keyword>
<gene>
    <name evidence="12" type="ORF">JCM19231_1936</name>
</gene>
<evidence type="ECO:0000256" key="8">
    <source>
        <dbReference type="ARBA" id="ARBA00023136"/>
    </source>
</evidence>
<comment type="function">
    <text evidence="10">Part of the ABC transporter complex MalEFGK involved in maltose/maltodextrin import. Probably responsible for the translocation of the substrate across the membrane.</text>
</comment>
<evidence type="ECO:0000256" key="6">
    <source>
        <dbReference type="ARBA" id="ARBA00022692"/>
    </source>
</evidence>
<reference evidence="12 13" key="2">
    <citation type="submission" date="2015-01" db="EMBL/GenBank/DDBJ databases">
        <authorList>
            <consortium name="NBRP consortium"/>
            <person name="Sawabe T."/>
            <person name="Meirelles P."/>
            <person name="Feng G."/>
            <person name="Sayaka M."/>
            <person name="Hattori M."/>
            <person name="Ohkuma M."/>
        </authorList>
    </citation>
    <scope>NUCLEOTIDE SEQUENCE [LARGE SCALE GENOMIC DNA]</scope>
    <source>
        <strain evidence="13">JCM 19231</strain>
    </source>
</reference>
<dbReference type="GO" id="GO:0042956">
    <property type="term" value="P:maltodextrin transmembrane transport"/>
    <property type="evidence" value="ECO:0007669"/>
    <property type="project" value="TreeGrafter"/>
</dbReference>
<proteinExistence type="inferred from homology"/>
<dbReference type="Proteomes" id="UP000031671">
    <property type="component" value="Unassembled WGS sequence"/>
</dbReference>
<protein>
    <recommendedName>
        <fullName evidence="10">Maltose/maltodextrin transport system permease protein</fullName>
    </recommendedName>
</protein>
<feature type="domain" description="ABC transmembrane type-1" evidence="11">
    <location>
        <begin position="88"/>
        <end position="304"/>
    </location>
</feature>
<comment type="subunit">
    <text evidence="10">The complex is composed of two ATP-binding proteins (MalK), two transmembrane proteins (MalG and MalF) and a solute-binding protein (MalE).</text>
</comment>
<dbReference type="Pfam" id="PF00528">
    <property type="entry name" value="BPD_transp_1"/>
    <property type="match status" value="1"/>
</dbReference>
<keyword evidence="5 10" id="KW-0762">Sugar transport</keyword>
<organism evidence="12 13">
    <name type="scientific">Vibrio ishigakensis</name>
    <dbReference type="NCBI Taxonomy" id="1481914"/>
    <lineage>
        <taxon>Bacteria</taxon>
        <taxon>Pseudomonadati</taxon>
        <taxon>Pseudomonadota</taxon>
        <taxon>Gammaproteobacteria</taxon>
        <taxon>Vibrionales</taxon>
        <taxon>Vibrionaceae</taxon>
        <taxon>Vibrio</taxon>
    </lineage>
</organism>
<evidence type="ECO:0000256" key="7">
    <source>
        <dbReference type="ARBA" id="ARBA00022989"/>
    </source>
</evidence>
<dbReference type="InterPro" id="IPR000515">
    <property type="entry name" value="MetI-like"/>
</dbReference>
<dbReference type="AlphaFoldDB" id="A0A0B8NK78"/>
<feature type="transmembrane region" description="Helical" evidence="9">
    <location>
        <begin position="84"/>
        <end position="105"/>
    </location>
</feature>
<dbReference type="SUPFAM" id="SSF160964">
    <property type="entry name" value="MalF N-terminal region-like"/>
    <property type="match status" value="1"/>
</dbReference>
<keyword evidence="13" id="KW-1185">Reference proteome</keyword>
<evidence type="ECO:0000259" key="11">
    <source>
        <dbReference type="PROSITE" id="PS50928"/>
    </source>
</evidence>
<evidence type="ECO:0000256" key="1">
    <source>
        <dbReference type="ARBA" id="ARBA00004651"/>
    </source>
</evidence>
<feature type="transmembrane region" description="Helical" evidence="9">
    <location>
        <begin position="126"/>
        <end position="147"/>
    </location>
</feature>
<dbReference type="PANTHER" id="PTHR47314:SF1">
    <property type="entry name" value="MALTOSE_MALTODEXTRIN TRANSPORT SYSTEM PERMEASE PROTEIN MALF"/>
    <property type="match status" value="1"/>
</dbReference>
<accession>A0A0B8NK78</accession>
<comment type="similarity">
    <text evidence="2 10">Belongs to the binding-protein-dependent transport system permease family. MalFG subfamily.</text>
</comment>
<evidence type="ECO:0000256" key="10">
    <source>
        <dbReference type="RuleBase" id="RU367050"/>
    </source>
</evidence>
<evidence type="ECO:0000256" key="5">
    <source>
        <dbReference type="ARBA" id="ARBA00022597"/>
    </source>
</evidence>
<keyword evidence="6 9" id="KW-0812">Transmembrane</keyword>
<dbReference type="InterPro" id="IPR035906">
    <property type="entry name" value="MetI-like_sf"/>
</dbReference>
<keyword evidence="7 9" id="KW-1133">Transmembrane helix</keyword>
<sequence>MPYCRISVKQQFKNIYEEYFPALALTPAAIATLFFIILPIIITAMVALTNYSAPNYIPPRNLVDWVGLENFFRLSSAKGWSSTFISITIWTLIWATTVTILTYAVGFMMSSAVENRQVKFKGMWRLILILPYAIPAFVSLLSFRLMLNGIGPVNDFLASIGIGSIAFLTDPLYAKLVCIFVGVWLGSPFYMLLITSAKTNIPANLYEASEVDGASRFQQFREITLPLVLQQTAPTLVMNFAMNFNNMGIVYLITDGGPINTDYVYAGHTDILISWIYKMTLEFKQYQMASVVSILIFLFLSVIAIWQFRRMKSFKEEVA</sequence>
<feature type="transmembrane region" description="Helical" evidence="9">
    <location>
        <begin position="288"/>
        <end position="308"/>
    </location>
</feature>
<keyword evidence="10" id="KW-0997">Cell inner membrane</keyword>
<dbReference type="EMBL" id="BBRZ01000010">
    <property type="protein sequence ID" value="GAM55120.1"/>
    <property type="molecule type" value="Genomic_DNA"/>
</dbReference>
<evidence type="ECO:0000313" key="12">
    <source>
        <dbReference type="EMBL" id="GAM55120.1"/>
    </source>
</evidence>
<evidence type="ECO:0000256" key="4">
    <source>
        <dbReference type="ARBA" id="ARBA00022475"/>
    </source>
</evidence>
<dbReference type="CDD" id="cd06261">
    <property type="entry name" value="TM_PBP2"/>
    <property type="match status" value="1"/>
</dbReference>
<evidence type="ECO:0000256" key="2">
    <source>
        <dbReference type="ARBA" id="ARBA00009047"/>
    </source>
</evidence>
<dbReference type="SUPFAM" id="SSF161098">
    <property type="entry name" value="MetI-like"/>
    <property type="match status" value="1"/>
</dbReference>
<feature type="transmembrane region" description="Helical" evidence="9">
    <location>
        <begin position="20"/>
        <end position="48"/>
    </location>
</feature>
<dbReference type="GO" id="GO:0015423">
    <property type="term" value="F:ABC-type maltose transporter activity"/>
    <property type="evidence" value="ECO:0007669"/>
    <property type="project" value="TreeGrafter"/>
</dbReference>
<comment type="caution">
    <text evidence="12">The sequence shown here is derived from an EMBL/GenBank/DDBJ whole genome shotgun (WGS) entry which is preliminary data.</text>
</comment>